<evidence type="ECO:0000313" key="1">
    <source>
        <dbReference type="EMBL" id="KAK5634247.1"/>
    </source>
</evidence>
<dbReference type="EMBL" id="JAWHQM010000039">
    <property type="protein sequence ID" value="KAK5634247.1"/>
    <property type="molecule type" value="Genomic_DNA"/>
</dbReference>
<dbReference type="Gene3D" id="2.60.40.1760">
    <property type="entry name" value="glycosyl hydrolase (family 31)"/>
    <property type="match status" value="1"/>
</dbReference>
<protein>
    <submittedName>
        <fullName evidence="1">Uncharacterized protein</fullName>
    </submittedName>
</protein>
<evidence type="ECO:0000313" key="2">
    <source>
        <dbReference type="Proteomes" id="UP001305414"/>
    </source>
</evidence>
<proteinExistence type="predicted"/>
<dbReference type="Proteomes" id="UP001305414">
    <property type="component" value="Unassembled WGS sequence"/>
</dbReference>
<organism evidence="1 2">
    <name type="scientific">Xylaria bambusicola</name>
    <dbReference type="NCBI Taxonomy" id="326684"/>
    <lineage>
        <taxon>Eukaryota</taxon>
        <taxon>Fungi</taxon>
        <taxon>Dikarya</taxon>
        <taxon>Ascomycota</taxon>
        <taxon>Pezizomycotina</taxon>
        <taxon>Sordariomycetes</taxon>
        <taxon>Xylariomycetidae</taxon>
        <taxon>Xylariales</taxon>
        <taxon>Xylariaceae</taxon>
        <taxon>Xylaria</taxon>
    </lineage>
</organism>
<reference evidence="1 2" key="1">
    <citation type="submission" date="2023-10" db="EMBL/GenBank/DDBJ databases">
        <title>Draft genome sequence of Xylaria bambusicola isolate GMP-LS, the root and basal stem rot pathogen of sugarcane in Indonesia.</title>
        <authorList>
            <person name="Selvaraj P."/>
            <person name="Muralishankar V."/>
            <person name="Muruganantham S."/>
            <person name="Sp S."/>
            <person name="Haryani S."/>
            <person name="Lau K.J.X."/>
            <person name="Naqvi N.I."/>
        </authorList>
    </citation>
    <scope>NUCLEOTIDE SEQUENCE [LARGE SCALE GENOMIC DNA]</scope>
    <source>
        <strain evidence="1">GMP-LS</strain>
    </source>
</reference>
<comment type="caution">
    <text evidence="1">The sequence shown here is derived from an EMBL/GenBank/DDBJ whole genome shotgun (WGS) entry which is preliminary data.</text>
</comment>
<gene>
    <name evidence="1" type="ORF">RRF57_009961</name>
</gene>
<keyword evidence="2" id="KW-1185">Reference proteome</keyword>
<dbReference type="AlphaFoldDB" id="A0AAN7Z885"/>
<name>A0AAN7Z885_9PEZI</name>
<accession>A0AAN7Z885</accession>
<sequence length="63" mass="7096">MLWFESVDPDGKISGMSQYQKRHLDLKGHDLELAQRYSGECPLALSSLGYEFLRNNPAVGRAV</sequence>